<feature type="coiled-coil region" evidence="4">
    <location>
        <begin position="813"/>
        <end position="885"/>
    </location>
</feature>
<evidence type="ECO:0000256" key="5">
    <source>
        <dbReference type="SAM" id="MobiDB-lite"/>
    </source>
</evidence>
<dbReference type="Proteomes" id="UP001152798">
    <property type="component" value="Chromosome 5"/>
</dbReference>
<dbReference type="GO" id="GO:0005813">
    <property type="term" value="C:centrosome"/>
    <property type="evidence" value="ECO:0007669"/>
    <property type="project" value="TreeGrafter"/>
</dbReference>
<feature type="region of interest" description="Disordered" evidence="5">
    <location>
        <begin position="1022"/>
        <end position="1080"/>
    </location>
</feature>
<dbReference type="InterPro" id="IPR043936">
    <property type="entry name" value="HOOK_N"/>
</dbReference>
<evidence type="ECO:0000313" key="8">
    <source>
        <dbReference type="Proteomes" id="UP001152798"/>
    </source>
</evidence>
<reference evidence="7" key="1">
    <citation type="submission" date="2022-01" db="EMBL/GenBank/DDBJ databases">
        <authorList>
            <person name="King R."/>
        </authorList>
    </citation>
    <scope>NUCLEOTIDE SEQUENCE</scope>
</reference>
<feature type="region of interest" description="Disordered" evidence="5">
    <location>
        <begin position="975"/>
        <end position="1009"/>
    </location>
</feature>
<dbReference type="CDD" id="cd22223">
    <property type="entry name" value="HkD_HkRP"/>
    <property type="match status" value="1"/>
</dbReference>
<dbReference type="AlphaFoldDB" id="A0A9P0HJL9"/>
<dbReference type="Gene3D" id="1.10.418.10">
    <property type="entry name" value="Calponin-like domain"/>
    <property type="match status" value="1"/>
</dbReference>
<feature type="coiled-coil region" evidence="4">
    <location>
        <begin position="694"/>
        <end position="749"/>
    </location>
</feature>
<keyword evidence="3 4" id="KW-0175">Coiled coil</keyword>
<organism evidence="7 8">
    <name type="scientific">Nezara viridula</name>
    <name type="common">Southern green stink bug</name>
    <name type="synonym">Cimex viridulus</name>
    <dbReference type="NCBI Taxonomy" id="85310"/>
    <lineage>
        <taxon>Eukaryota</taxon>
        <taxon>Metazoa</taxon>
        <taxon>Ecdysozoa</taxon>
        <taxon>Arthropoda</taxon>
        <taxon>Hexapoda</taxon>
        <taxon>Insecta</taxon>
        <taxon>Pterygota</taxon>
        <taxon>Neoptera</taxon>
        <taxon>Paraneoptera</taxon>
        <taxon>Hemiptera</taxon>
        <taxon>Heteroptera</taxon>
        <taxon>Panheteroptera</taxon>
        <taxon>Pentatomomorpha</taxon>
        <taxon>Pentatomoidea</taxon>
        <taxon>Pentatomidae</taxon>
        <taxon>Pentatominae</taxon>
        <taxon>Nezara</taxon>
    </lineage>
</organism>
<dbReference type="PANTHER" id="PTHR18947:SF28">
    <property type="entry name" value="GIRDIN, ISOFORM A"/>
    <property type="match status" value="1"/>
</dbReference>
<dbReference type="GO" id="GO:0031122">
    <property type="term" value="P:cytoplasmic microtubule organization"/>
    <property type="evidence" value="ECO:0007669"/>
    <property type="project" value="TreeGrafter"/>
</dbReference>
<feature type="coiled-coil region" evidence="4">
    <location>
        <begin position="911"/>
        <end position="938"/>
    </location>
</feature>
<dbReference type="EMBL" id="OV725081">
    <property type="protein sequence ID" value="CAH1403115.1"/>
    <property type="molecule type" value="Genomic_DNA"/>
</dbReference>
<gene>
    <name evidence="7" type="ORF">NEZAVI_LOCUS11776</name>
</gene>
<protein>
    <recommendedName>
        <fullName evidence="6">HOOK N-terminal domain-containing protein</fullName>
    </recommendedName>
</protein>
<evidence type="ECO:0000259" key="6">
    <source>
        <dbReference type="Pfam" id="PF19047"/>
    </source>
</evidence>
<keyword evidence="2" id="KW-0963">Cytoplasm</keyword>
<dbReference type="PANTHER" id="PTHR18947">
    <property type="entry name" value="HOOK PROTEINS"/>
    <property type="match status" value="1"/>
</dbReference>
<dbReference type="GO" id="GO:0030705">
    <property type="term" value="P:cytoskeleton-dependent intracellular transport"/>
    <property type="evidence" value="ECO:0007669"/>
    <property type="project" value="InterPro"/>
</dbReference>
<evidence type="ECO:0000256" key="1">
    <source>
        <dbReference type="ARBA" id="ARBA00004496"/>
    </source>
</evidence>
<keyword evidence="8" id="KW-1185">Reference proteome</keyword>
<dbReference type="Pfam" id="PF19047">
    <property type="entry name" value="HOOK_N"/>
    <property type="match status" value="1"/>
</dbReference>
<comment type="subcellular location">
    <subcellularLocation>
        <location evidence="1">Cytoplasm</location>
    </subcellularLocation>
</comment>
<evidence type="ECO:0000313" key="7">
    <source>
        <dbReference type="EMBL" id="CAH1403115.1"/>
    </source>
</evidence>
<dbReference type="InterPro" id="IPR036872">
    <property type="entry name" value="CH_dom_sf"/>
</dbReference>
<evidence type="ECO:0000256" key="4">
    <source>
        <dbReference type="SAM" id="Coils"/>
    </source>
</evidence>
<dbReference type="GO" id="GO:0008017">
    <property type="term" value="F:microtubule binding"/>
    <property type="evidence" value="ECO:0007669"/>
    <property type="project" value="TreeGrafter"/>
</dbReference>
<name>A0A9P0HJL9_NEZVI</name>
<dbReference type="GO" id="GO:0051959">
    <property type="term" value="F:dynein light intermediate chain binding"/>
    <property type="evidence" value="ECO:0007669"/>
    <property type="project" value="TreeGrafter"/>
</dbReference>
<accession>A0A9P0HJL9</accession>
<feature type="domain" description="HOOK N-terminal" evidence="6">
    <location>
        <begin position="15"/>
        <end position="149"/>
    </location>
</feature>
<proteinExistence type="predicted"/>
<dbReference type="Gene3D" id="1.10.287.1490">
    <property type="match status" value="1"/>
</dbReference>
<dbReference type="OrthoDB" id="10254988at2759"/>
<evidence type="ECO:0000256" key="3">
    <source>
        <dbReference type="ARBA" id="ARBA00023054"/>
    </source>
</evidence>
<dbReference type="GO" id="GO:0005737">
    <property type="term" value="C:cytoplasm"/>
    <property type="evidence" value="ECO:0007669"/>
    <property type="project" value="UniProtKB-SubCell"/>
</dbReference>
<sequence length="1089" mass="124568">MTTKTDIEEFMDGPLVTWFRSCLHDPDSLSDYDDLVDGVLIFEVLLLIDPEPVHHGVSPSLGNPGVRMKNIECIIKNIKALYEEELCQLVLVLPDVTIIGREPAGKQGLEEMKLLLLLLLGCAVQCPNKQGFIEKIKALPLSAQHSLVNFILQVTESQELVLTQEGSENVSNEILINHIKRLVKQRDLYMQLQPTLDDKKGSTSGNSLRGSESQHLAVELADWKAKLRKQRQELEEKSETLSEAKEELEYNKSLVSKLKNEITDLKSEVRVCKAYRDEADALRERAERADRLEAEVARYKERLADLDYYRSRVEELREDNVVLEETREMLEEQLGRARARGEASTELEQEILKLKQSINDLSLEREALQEKLQTLLEENARLALISKSFNQDNSMVDIDHLETCVSEGDNSLSEQLSSNAQARALRLELENRRLASTVESLQEAALTQTNQRILQLEKEKKKLSLQVEELEEGKRKLVSHLSDLEATVKNAQRDTKKMQDIRDSLQTQLQARVEDVDRLEREKSRSERRLAETEELLAKVKEESEENLTEARSKVAALERDVTRLRQSIAVKGDELDKIQCDVENLNKEKLQMSKQIEENNNQISRLHEVEREFRELESRYEIDRATLAALQKELISEKLSTQGLKTSLEQLGLALDQLSDPEAAIDRILSSPEILKAVRERLGSREETSPEQSAQLEVEVATLQSQIASLQSQHTALQLANSQLAAEKEELQKEIESVRSEQHQMLVDQLTLQSLHEGLTTEYETLARERDALKVAVKEGRTETRSIREKAESLKGEHSKLKEDFRNLFTASEKLKTEYRTAQEEYKNMKAEVARGDELREELHVMSERIRTLEIQISKLHSQCEMLKQVKANLEEDRRSLMEHVTLLLGQYHELLTHSLEDKEHYHMEEKIFTDKLNNLCRQKEKLEEKIMEQYRKMDSCPSKKKSFGASLVRRVRKAGSDLISKSRRSWHEDGIRRGSTVGAGTDSDTSLEEGRNRQEVDLVLGNPGSRRTVYLSADENSASANDQDENKSHISEVPRSSTPQEQPPPVIVYNRLSVGAPASPSTTPSRRHSTREKTDMWYEYGCV</sequence>
<dbReference type="SUPFAM" id="SSF116907">
    <property type="entry name" value="Hook domain"/>
    <property type="match status" value="1"/>
</dbReference>
<evidence type="ECO:0000256" key="2">
    <source>
        <dbReference type="ARBA" id="ARBA00022490"/>
    </source>
</evidence>
<feature type="coiled-coil region" evidence="4">
    <location>
        <begin position="424"/>
        <end position="634"/>
    </location>
</feature>
<feature type="coiled-coil region" evidence="4">
    <location>
        <begin position="217"/>
        <end position="385"/>
    </location>
</feature>